<feature type="compositionally biased region" description="Low complexity" evidence="1">
    <location>
        <begin position="81"/>
        <end position="138"/>
    </location>
</feature>
<comment type="caution">
    <text evidence="3">The sequence shown here is derived from an EMBL/GenBank/DDBJ whole genome shotgun (WGS) entry which is preliminary data.</text>
</comment>
<accession>A0A3N2D9I4</accession>
<organism evidence="3 4">
    <name type="scientific">Salana multivorans</name>
    <dbReference type="NCBI Taxonomy" id="120377"/>
    <lineage>
        <taxon>Bacteria</taxon>
        <taxon>Bacillati</taxon>
        <taxon>Actinomycetota</taxon>
        <taxon>Actinomycetes</taxon>
        <taxon>Micrococcales</taxon>
        <taxon>Beutenbergiaceae</taxon>
        <taxon>Salana</taxon>
    </lineage>
</organism>
<feature type="transmembrane region" description="Helical" evidence="2">
    <location>
        <begin position="46"/>
        <end position="65"/>
    </location>
</feature>
<keyword evidence="2" id="KW-0472">Membrane</keyword>
<feature type="transmembrane region" description="Helical" evidence="2">
    <location>
        <begin position="12"/>
        <end position="34"/>
    </location>
</feature>
<name>A0A3N2D9I4_9MICO</name>
<feature type="region of interest" description="Disordered" evidence="1">
    <location>
        <begin position="215"/>
        <end position="281"/>
    </location>
</feature>
<keyword evidence="4" id="KW-1185">Reference proteome</keyword>
<keyword evidence="2" id="KW-1133">Transmembrane helix</keyword>
<dbReference type="AlphaFoldDB" id="A0A3N2D9I4"/>
<sequence length="281" mass="27267">MNDNCLAETGLGGGSAVVLVAALILVTGLVALLASRRARALGRSGALGVVALVTAGILVAGTMVAPSASANENCPPAGSQPTATASASPSATPSASETPSATPSETPSVEPSPSETPSVEPSPSETPSVEPSPTPTVEQCGENEEWADGSCVCVDGYVRIEGVCVPVELAECTGMNEVWDGQAQSCVCLDGYGRDPISNVCIAIDALPADCGEGDSGGGGGDGGVRAGSPATRSGDCQVVAPPEECDGSESDIGGVRAGAPAVRSGDCGDGGGHGSDVGGV</sequence>
<feature type="compositionally biased region" description="Gly residues" evidence="1">
    <location>
        <begin position="268"/>
        <end position="281"/>
    </location>
</feature>
<proteinExistence type="predicted"/>
<evidence type="ECO:0000256" key="1">
    <source>
        <dbReference type="SAM" id="MobiDB-lite"/>
    </source>
</evidence>
<dbReference type="Proteomes" id="UP000275356">
    <property type="component" value="Unassembled WGS sequence"/>
</dbReference>
<keyword evidence="2" id="KW-0812">Transmembrane</keyword>
<feature type="region of interest" description="Disordered" evidence="1">
    <location>
        <begin position="68"/>
        <end position="141"/>
    </location>
</feature>
<evidence type="ECO:0000256" key="2">
    <source>
        <dbReference type="SAM" id="Phobius"/>
    </source>
</evidence>
<dbReference type="EMBL" id="RKHQ01000001">
    <property type="protein sequence ID" value="ROR96456.1"/>
    <property type="molecule type" value="Genomic_DNA"/>
</dbReference>
<dbReference type="RefSeq" id="WP_123738631.1">
    <property type="nucleotide sequence ID" value="NZ_RKHQ01000001.1"/>
</dbReference>
<evidence type="ECO:0000313" key="3">
    <source>
        <dbReference type="EMBL" id="ROR96456.1"/>
    </source>
</evidence>
<protein>
    <submittedName>
        <fullName evidence="3">Uncharacterized protein</fullName>
    </submittedName>
</protein>
<gene>
    <name evidence="3" type="ORF">EDD28_1041</name>
</gene>
<evidence type="ECO:0000313" key="4">
    <source>
        <dbReference type="Proteomes" id="UP000275356"/>
    </source>
</evidence>
<reference evidence="3 4" key="1">
    <citation type="submission" date="2018-11" db="EMBL/GenBank/DDBJ databases">
        <title>Sequencing the genomes of 1000 actinobacteria strains.</title>
        <authorList>
            <person name="Klenk H.-P."/>
        </authorList>
    </citation>
    <scope>NUCLEOTIDE SEQUENCE [LARGE SCALE GENOMIC DNA]</scope>
    <source>
        <strain evidence="3 4">DSM 13521</strain>
    </source>
</reference>
<feature type="compositionally biased region" description="Gly residues" evidence="1">
    <location>
        <begin position="215"/>
        <end position="226"/>
    </location>
</feature>